<keyword evidence="2" id="KW-1185">Reference proteome</keyword>
<protein>
    <submittedName>
        <fullName evidence="1">Uncharacterized protein</fullName>
    </submittedName>
</protein>
<evidence type="ECO:0000313" key="1">
    <source>
        <dbReference type="EMBL" id="GBO30059.1"/>
    </source>
</evidence>
<evidence type="ECO:0000313" key="2">
    <source>
        <dbReference type="Proteomes" id="UP000499080"/>
    </source>
</evidence>
<dbReference type="Proteomes" id="UP000499080">
    <property type="component" value="Unassembled WGS sequence"/>
</dbReference>
<gene>
    <name evidence="1" type="ORF">AVEN_124538_1</name>
</gene>
<dbReference type="EMBL" id="BGPR01053250">
    <property type="protein sequence ID" value="GBO30059.1"/>
    <property type="molecule type" value="Genomic_DNA"/>
</dbReference>
<sequence length="173" mass="19846">MTKLNYLNCIYGPAVQMERLDIQPFAPYHGNSDRFYTLTISLVYREEQIPPPGIRTPQLLNYNNGLLKTITKLSWILLAKFCRDIPRESSVAVISLHRCAFNTRPQQCRLIQWANWAVAQGRLKFTALTYWTGCKFKLSTTLLPFSAVFRTDARFWHGVVEFACSGALVNVQP</sequence>
<proteinExistence type="predicted"/>
<reference evidence="1 2" key="1">
    <citation type="journal article" date="2019" name="Sci. Rep.">
        <title>Orb-weaving spider Araneus ventricosus genome elucidates the spidroin gene catalogue.</title>
        <authorList>
            <person name="Kono N."/>
            <person name="Nakamura H."/>
            <person name="Ohtoshi R."/>
            <person name="Moran D.A.P."/>
            <person name="Shinohara A."/>
            <person name="Yoshida Y."/>
            <person name="Fujiwara M."/>
            <person name="Mori M."/>
            <person name="Tomita M."/>
            <person name="Arakawa K."/>
        </authorList>
    </citation>
    <scope>NUCLEOTIDE SEQUENCE [LARGE SCALE GENOMIC DNA]</scope>
</reference>
<comment type="caution">
    <text evidence="1">The sequence shown here is derived from an EMBL/GenBank/DDBJ whole genome shotgun (WGS) entry which is preliminary data.</text>
</comment>
<dbReference type="AlphaFoldDB" id="A0A4Y2VY45"/>
<feature type="non-terminal residue" evidence="1">
    <location>
        <position position="173"/>
    </location>
</feature>
<accession>A0A4Y2VY45</accession>
<name>A0A4Y2VY45_ARAVE</name>
<organism evidence="1 2">
    <name type="scientific">Araneus ventricosus</name>
    <name type="common">Orbweaver spider</name>
    <name type="synonym">Epeira ventricosa</name>
    <dbReference type="NCBI Taxonomy" id="182803"/>
    <lineage>
        <taxon>Eukaryota</taxon>
        <taxon>Metazoa</taxon>
        <taxon>Ecdysozoa</taxon>
        <taxon>Arthropoda</taxon>
        <taxon>Chelicerata</taxon>
        <taxon>Arachnida</taxon>
        <taxon>Araneae</taxon>
        <taxon>Araneomorphae</taxon>
        <taxon>Entelegynae</taxon>
        <taxon>Araneoidea</taxon>
        <taxon>Araneidae</taxon>
        <taxon>Araneus</taxon>
    </lineage>
</organism>